<proteinExistence type="predicted"/>
<reference evidence="1" key="1">
    <citation type="journal article" date="2020" name="Stud. Mycol.">
        <title>101 Dothideomycetes genomes: a test case for predicting lifestyles and emergence of pathogens.</title>
        <authorList>
            <person name="Haridas S."/>
            <person name="Albert R."/>
            <person name="Binder M."/>
            <person name="Bloem J."/>
            <person name="Labutti K."/>
            <person name="Salamov A."/>
            <person name="Andreopoulos B."/>
            <person name="Baker S."/>
            <person name="Barry K."/>
            <person name="Bills G."/>
            <person name="Bluhm B."/>
            <person name="Cannon C."/>
            <person name="Castanera R."/>
            <person name="Culley D."/>
            <person name="Daum C."/>
            <person name="Ezra D."/>
            <person name="Gonzalez J."/>
            <person name="Henrissat B."/>
            <person name="Kuo A."/>
            <person name="Liang C."/>
            <person name="Lipzen A."/>
            <person name="Lutzoni F."/>
            <person name="Magnuson J."/>
            <person name="Mondo S."/>
            <person name="Nolan M."/>
            <person name="Ohm R."/>
            <person name="Pangilinan J."/>
            <person name="Park H.-J."/>
            <person name="Ramirez L."/>
            <person name="Alfaro M."/>
            <person name="Sun H."/>
            <person name="Tritt A."/>
            <person name="Yoshinaga Y."/>
            <person name="Zwiers L.-H."/>
            <person name="Turgeon B."/>
            <person name="Goodwin S."/>
            <person name="Spatafora J."/>
            <person name="Crous P."/>
            <person name="Grigoriev I."/>
        </authorList>
    </citation>
    <scope>NUCLEOTIDE SEQUENCE</scope>
    <source>
        <strain evidence="1">CBS 113818</strain>
    </source>
</reference>
<sequence>MPKQSCLCLLSLISRHQATRLKCRSKKGSELESLAATPYRAPRKRHPLISVVPWKQGLLIRRAKETRYHPSPDTTSDASEEAVQVFLAPVCDPERLHSRAPTAAGDQGVSHHRLVLPRLPAARQQRNF</sequence>
<accession>A0A6A7A5J0</accession>
<evidence type="ECO:0000313" key="1">
    <source>
        <dbReference type="EMBL" id="KAF2828560.1"/>
    </source>
</evidence>
<protein>
    <submittedName>
        <fullName evidence="1">Uncharacterized protein</fullName>
    </submittedName>
</protein>
<organism evidence="1 2">
    <name type="scientific">Ophiobolus disseminans</name>
    <dbReference type="NCBI Taxonomy" id="1469910"/>
    <lineage>
        <taxon>Eukaryota</taxon>
        <taxon>Fungi</taxon>
        <taxon>Dikarya</taxon>
        <taxon>Ascomycota</taxon>
        <taxon>Pezizomycotina</taxon>
        <taxon>Dothideomycetes</taxon>
        <taxon>Pleosporomycetidae</taxon>
        <taxon>Pleosporales</taxon>
        <taxon>Pleosporineae</taxon>
        <taxon>Phaeosphaeriaceae</taxon>
        <taxon>Ophiobolus</taxon>
    </lineage>
</organism>
<keyword evidence="2" id="KW-1185">Reference proteome</keyword>
<gene>
    <name evidence="1" type="ORF">CC86DRAFT_194931</name>
</gene>
<dbReference type="EMBL" id="MU006222">
    <property type="protein sequence ID" value="KAF2828560.1"/>
    <property type="molecule type" value="Genomic_DNA"/>
</dbReference>
<evidence type="ECO:0000313" key="2">
    <source>
        <dbReference type="Proteomes" id="UP000799424"/>
    </source>
</evidence>
<dbReference type="Proteomes" id="UP000799424">
    <property type="component" value="Unassembled WGS sequence"/>
</dbReference>
<name>A0A6A7A5J0_9PLEO</name>
<dbReference type="AlphaFoldDB" id="A0A6A7A5J0"/>